<keyword evidence="2" id="KW-1185">Reference proteome</keyword>
<geneLocation type="plasmid" evidence="2">
    <name>pp27867_1</name>
</geneLocation>
<dbReference type="Proteomes" id="UP000092582">
    <property type="component" value="Plasmid pP27867_1"/>
</dbReference>
<evidence type="ECO:0008006" key="3">
    <source>
        <dbReference type="Google" id="ProtNLM"/>
    </source>
</evidence>
<dbReference type="KEGG" id="cart:PA27867_3910"/>
<dbReference type="EMBL" id="CP016283">
    <property type="protein sequence ID" value="ANP74820.1"/>
    <property type="molecule type" value="Genomic_DNA"/>
</dbReference>
<gene>
    <name evidence="1" type="ORF">PA27867_3910</name>
</gene>
<protein>
    <recommendedName>
        <fullName evidence="3">ArsR family transcriptional regulator</fullName>
    </recommendedName>
</protein>
<dbReference type="AlphaFoldDB" id="A0A1B1BQ87"/>
<organism evidence="1 2">
    <name type="scientific">Cryobacterium arcticum</name>
    <dbReference type="NCBI Taxonomy" id="670052"/>
    <lineage>
        <taxon>Bacteria</taxon>
        <taxon>Bacillati</taxon>
        <taxon>Actinomycetota</taxon>
        <taxon>Actinomycetes</taxon>
        <taxon>Micrococcales</taxon>
        <taxon>Microbacteriaceae</taxon>
        <taxon>Cryobacterium</taxon>
    </lineage>
</organism>
<name>A0A1B1BQ87_9MICO</name>
<dbReference type="SUPFAM" id="SSF46785">
    <property type="entry name" value="Winged helix' DNA-binding domain"/>
    <property type="match status" value="1"/>
</dbReference>
<keyword evidence="1" id="KW-0614">Plasmid</keyword>
<reference evidence="1 2" key="1">
    <citation type="submission" date="2016-06" db="EMBL/GenBank/DDBJ databases">
        <title>Genome sequencing of Cryobacterium arcticum PAMC 27867.</title>
        <authorList>
            <person name="Lee J."/>
            <person name="Kim O.-S."/>
        </authorList>
    </citation>
    <scope>NUCLEOTIDE SEQUENCE [LARGE SCALE GENOMIC DNA]</scope>
    <source>
        <strain evidence="1 2">PAMC 27867</strain>
        <plasmid evidence="2">pp27867_1</plasmid>
    </source>
</reference>
<evidence type="ECO:0000313" key="2">
    <source>
        <dbReference type="Proteomes" id="UP000092582"/>
    </source>
</evidence>
<evidence type="ECO:0000313" key="1">
    <source>
        <dbReference type="EMBL" id="ANP74820.1"/>
    </source>
</evidence>
<sequence length="120" mass="13561">MGEKVRIHARIERMARDDNLMKHAPDRVALFQELFSAPSRVLVLRVLLPKPLSFNELFDAIGDTMSRPAVHAALIDLRSMGYVEDDAPDDVLRRPAGTVFTARRDLVTRDFGQVLEYVLG</sequence>
<dbReference type="InterPro" id="IPR036390">
    <property type="entry name" value="WH_DNA-bd_sf"/>
</dbReference>
<proteinExistence type="predicted"/>
<accession>A0A1B1BQ87</accession>